<comment type="caution">
    <text evidence="2">The sequence shown here is derived from an EMBL/GenBank/DDBJ whole genome shotgun (WGS) entry which is preliminary data.</text>
</comment>
<evidence type="ECO:0000256" key="1">
    <source>
        <dbReference type="SAM" id="MobiDB-lite"/>
    </source>
</evidence>
<evidence type="ECO:0000313" key="3">
    <source>
        <dbReference type="Proteomes" id="UP001165060"/>
    </source>
</evidence>
<proteinExistence type="predicted"/>
<keyword evidence="3" id="KW-1185">Reference proteome</keyword>
<name>A0ABQ6NCB4_9STRA</name>
<dbReference type="Proteomes" id="UP001165060">
    <property type="component" value="Unassembled WGS sequence"/>
</dbReference>
<feature type="compositionally biased region" description="Pro residues" evidence="1">
    <location>
        <begin position="42"/>
        <end position="70"/>
    </location>
</feature>
<protein>
    <submittedName>
        <fullName evidence="2">Uncharacterized protein</fullName>
    </submittedName>
</protein>
<accession>A0ABQ6NCB4</accession>
<feature type="region of interest" description="Disordered" evidence="1">
    <location>
        <begin position="35"/>
        <end position="92"/>
    </location>
</feature>
<reference evidence="2 3" key="1">
    <citation type="journal article" date="2023" name="Commun. Biol.">
        <title>Genome analysis of Parmales, the sister group of diatoms, reveals the evolutionary specialization of diatoms from phago-mixotrophs to photoautotrophs.</title>
        <authorList>
            <person name="Ban H."/>
            <person name="Sato S."/>
            <person name="Yoshikawa S."/>
            <person name="Yamada K."/>
            <person name="Nakamura Y."/>
            <person name="Ichinomiya M."/>
            <person name="Sato N."/>
            <person name="Blanc-Mathieu R."/>
            <person name="Endo H."/>
            <person name="Kuwata A."/>
            <person name="Ogata H."/>
        </authorList>
    </citation>
    <scope>NUCLEOTIDE SEQUENCE [LARGE SCALE GENOMIC DNA]</scope>
</reference>
<dbReference type="EMBL" id="BRYB01006327">
    <property type="protein sequence ID" value="GMI55243.1"/>
    <property type="molecule type" value="Genomic_DNA"/>
</dbReference>
<gene>
    <name evidence="2" type="ORF">TeGR_g13419</name>
</gene>
<organism evidence="2 3">
    <name type="scientific">Tetraparma gracilis</name>
    <dbReference type="NCBI Taxonomy" id="2962635"/>
    <lineage>
        <taxon>Eukaryota</taxon>
        <taxon>Sar</taxon>
        <taxon>Stramenopiles</taxon>
        <taxon>Ochrophyta</taxon>
        <taxon>Bolidophyceae</taxon>
        <taxon>Parmales</taxon>
        <taxon>Triparmaceae</taxon>
        <taxon>Tetraparma</taxon>
    </lineage>
</organism>
<evidence type="ECO:0000313" key="2">
    <source>
        <dbReference type="EMBL" id="GMI55243.1"/>
    </source>
</evidence>
<sequence length="595" mass="64825">MPARPINVAGIALVVILVALTFKFSDHLIRLPNTLDSTSSPPSGPPSGPPPSGPPSAPPPSGPPSAPPPSTLLSFNPTPSSSPTPDLFRSLSHDSSPLKSLDALIEHVKPLISDSLATCKFSTLPDFERTHIPLEMPPEDIVGKYGLQRCRGIGYLYDITGIYTQHIFIGDQPSSWSSTKSNQIVLFPCSSNSTVLSKFHDVSFYSSLYGAGLVNPVISPHTIPLLPGVDRGEHSLAPIPNFPFFLLTVFDTDYPGGPVYAYQPSDRRYKFYSSEETQQCLSARGLGRIRVHGDSIVRGLYVAMPKVLADMGVNGAELKAAMHANLNGGTDIITGVGMPDGFEVRYKTEWGDTVEQLREQFAKEGDDPDKPGLFKPASSAPNLFIYNGGAPAHQPLDGEGWAKLWSDASSDPDASPPKANIFLLPPSLQGQRNGGWSRNFFRGHSERLEVTAKTASFATVDMEQMSMGWPVQLTLGGDGFHYGSNTMNMVAMVVVNMLCNAPEEVFEPDRIHEWYELGGKLKLRKNVEDLMLSYDSTEYINKRNEKVTIATSVPSPVDDSTAFDEARMGCDKCETDPNIIPYNIVDLDTFPLFES</sequence>
<feature type="compositionally biased region" description="Low complexity" evidence="1">
    <location>
        <begin position="71"/>
        <end position="87"/>
    </location>
</feature>